<comment type="similarity">
    <text evidence="1">Belongs to the short-chain dehydrogenases/reductases (SDR) family.</text>
</comment>
<evidence type="ECO:0000256" key="1">
    <source>
        <dbReference type="ARBA" id="ARBA00006484"/>
    </source>
</evidence>
<evidence type="ECO:0000256" key="2">
    <source>
        <dbReference type="ARBA" id="ARBA00022857"/>
    </source>
</evidence>
<dbReference type="Gene3D" id="3.40.50.720">
    <property type="entry name" value="NAD(P)-binding Rossmann-like Domain"/>
    <property type="match status" value="2"/>
</dbReference>
<organism evidence="4 5">
    <name type="scientific">Aspergillus steynii IBT 23096</name>
    <dbReference type="NCBI Taxonomy" id="1392250"/>
    <lineage>
        <taxon>Eukaryota</taxon>
        <taxon>Fungi</taxon>
        <taxon>Dikarya</taxon>
        <taxon>Ascomycota</taxon>
        <taxon>Pezizomycotina</taxon>
        <taxon>Eurotiomycetes</taxon>
        <taxon>Eurotiomycetidae</taxon>
        <taxon>Eurotiales</taxon>
        <taxon>Aspergillaceae</taxon>
        <taxon>Aspergillus</taxon>
        <taxon>Aspergillus subgen. Circumdati</taxon>
    </lineage>
</organism>
<gene>
    <name evidence="4" type="ORF">P170DRAFT_478249</name>
</gene>
<proteinExistence type="inferred from homology"/>
<dbReference type="PANTHER" id="PTHR24320">
    <property type="entry name" value="RETINOL DEHYDROGENASE"/>
    <property type="match status" value="1"/>
</dbReference>
<keyword evidence="5" id="KW-1185">Reference proteome</keyword>
<dbReference type="AlphaFoldDB" id="A0A2I2G3E7"/>
<dbReference type="OrthoDB" id="191139at2759"/>
<dbReference type="STRING" id="1392250.A0A2I2G3E7"/>
<dbReference type="Proteomes" id="UP000234275">
    <property type="component" value="Unassembled WGS sequence"/>
</dbReference>
<evidence type="ECO:0000313" key="4">
    <source>
        <dbReference type="EMBL" id="PLB47400.1"/>
    </source>
</evidence>
<dbReference type="GeneID" id="36561241"/>
<comment type="caution">
    <text evidence="4">The sequence shown here is derived from an EMBL/GenBank/DDBJ whole genome shotgun (WGS) entry which is preliminary data.</text>
</comment>
<keyword evidence="2" id="KW-0521">NADP</keyword>
<protein>
    <recommendedName>
        <fullName evidence="6">NAD(P)-binding protein</fullName>
    </recommendedName>
</protein>
<keyword evidence="3" id="KW-0560">Oxidoreductase</keyword>
<name>A0A2I2G3E7_9EURO</name>
<evidence type="ECO:0000256" key="3">
    <source>
        <dbReference type="ARBA" id="ARBA00023002"/>
    </source>
</evidence>
<dbReference type="RefSeq" id="XP_024702702.1">
    <property type="nucleotide sequence ID" value="XM_024853543.1"/>
</dbReference>
<accession>A0A2I2G3E7</accession>
<evidence type="ECO:0008006" key="6">
    <source>
        <dbReference type="Google" id="ProtNLM"/>
    </source>
</evidence>
<sequence>MTPPPQVRSGRGRSGGPLLSARVRSCPLVSARGRNASTTLQLAQYNGRIDQWNDKLALVTGATSGIGLEAALALYATSAHVFIAARDPRGKSAVKYIRPGIMATPYTTTADGVQRQFAVNQLAYFTLSAMLLPTVMASSSGDSNLRIVQISSASHRCSSIDLDINYENRPYDPYLSYGQSNTAMI</sequence>
<reference evidence="4 5" key="1">
    <citation type="submission" date="2016-12" db="EMBL/GenBank/DDBJ databases">
        <title>The genomes of Aspergillus section Nigri reveals drivers in fungal speciation.</title>
        <authorList>
            <consortium name="DOE Joint Genome Institute"/>
            <person name="Vesth T.C."/>
            <person name="Nybo J."/>
            <person name="Theobald S."/>
            <person name="Brandl J."/>
            <person name="Frisvad J.C."/>
            <person name="Nielsen K.F."/>
            <person name="Lyhne E.K."/>
            <person name="Kogle M.E."/>
            <person name="Kuo A."/>
            <person name="Riley R."/>
            <person name="Clum A."/>
            <person name="Nolan M."/>
            <person name="Lipzen A."/>
            <person name="Salamov A."/>
            <person name="Henrissat B."/>
            <person name="Wiebenga A."/>
            <person name="De Vries R.P."/>
            <person name="Grigoriev I.V."/>
            <person name="Mortensen U.H."/>
            <person name="Andersen M.R."/>
            <person name="Baker S.E."/>
        </authorList>
    </citation>
    <scope>NUCLEOTIDE SEQUENCE [LARGE SCALE GENOMIC DNA]</scope>
    <source>
        <strain evidence="4 5">IBT 23096</strain>
    </source>
</reference>
<dbReference type="PANTHER" id="PTHR24320:SF148">
    <property type="entry name" value="NAD(P)-BINDING ROSSMANN-FOLD SUPERFAMILY PROTEIN"/>
    <property type="match status" value="1"/>
</dbReference>
<dbReference type="SUPFAM" id="SSF51735">
    <property type="entry name" value="NAD(P)-binding Rossmann-fold domains"/>
    <property type="match status" value="1"/>
</dbReference>
<evidence type="ECO:0000313" key="5">
    <source>
        <dbReference type="Proteomes" id="UP000234275"/>
    </source>
</evidence>
<dbReference type="EMBL" id="MSFO01000006">
    <property type="protein sequence ID" value="PLB47400.1"/>
    <property type="molecule type" value="Genomic_DNA"/>
</dbReference>
<dbReference type="InterPro" id="IPR036291">
    <property type="entry name" value="NAD(P)-bd_dom_sf"/>
</dbReference>
<dbReference type="GO" id="GO:0016491">
    <property type="term" value="F:oxidoreductase activity"/>
    <property type="evidence" value="ECO:0007669"/>
    <property type="project" value="UniProtKB-KW"/>
</dbReference>
<dbReference type="VEuPathDB" id="FungiDB:P170DRAFT_478249"/>